<dbReference type="InterPro" id="IPR019160">
    <property type="entry name" value="Sec3_CC"/>
</dbReference>
<evidence type="ECO:0000256" key="3">
    <source>
        <dbReference type="ARBA" id="ARBA00022483"/>
    </source>
</evidence>
<dbReference type="AlphaFoldDB" id="V5H898"/>
<name>V5H898_IXORI</name>
<dbReference type="Gene3D" id="2.30.29.90">
    <property type="match status" value="1"/>
</dbReference>
<evidence type="ECO:0000256" key="5">
    <source>
        <dbReference type="SAM" id="MobiDB-lite"/>
    </source>
</evidence>
<dbReference type="EMBL" id="GANP01011134">
    <property type="protein sequence ID" value="JAB73334.1"/>
    <property type="molecule type" value="mRNA"/>
</dbReference>
<dbReference type="CDD" id="cd14683">
    <property type="entry name" value="PH-EXOC1"/>
    <property type="match status" value="1"/>
</dbReference>
<evidence type="ECO:0000313" key="7">
    <source>
        <dbReference type="EMBL" id="JAB73334.1"/>
    </source>
</evidence>
<dbReference type="InterPro" id="IPR048628">
    <property type="entry name" value="Sec3_C"/>
</dbReference>
<feature type="region of interest" description="Disordered" evidence="5">
    <location>
        <begin position="436"/>
        <end position="459"/>
    </location>
</feature>
<evidence type="ECO:0000256" key="2">
    <source>
        <dbReference type="ARBA" id="ARBA00022448"/>
    </source>
</evidence>
<dbReference type="InterPro" id="IPR028258">
    <property type="entry name" value="Sec3-PIP2_bind"/>
</dbReference>
<protein>
    <submittedName>
        <fullName evidence="7">Putative exocyst protein sec3</fullName>
    </submittedName>
</protein>
<dbReference type="PANTHER" id="PTHR16092">
    <property type="entry name" value="SEC3/SYNTAXIN-RELATED"/>
    <property type="match status" value="1"/>
</dbReference>
<dbReference type="GO" id="GO:0006887">
    <property type="term" value="P:exocytosis"/>
    <property type="evidence" value="ECO:0007669"/>
    <property type="project" value="UniProtKB-KW"/>
</dbReference>
<dbReference type="GO" id="GO:0000145">
    <property type="term" value="C:exocyst"/>
    <property type="evidence" value="ECO:0007669"/>
    <property type="project" value="InterPro"/>
</dbReference>
<sequence>AVQKIMAATRHSLQCELFRPNDERLVDFVNVVKATKKKKMSLLCAVVSTDKPVRVTICQVKSSDRDLYKKKNSWSLRDLRLVDARKEDTAEFDLHFDKVYKWQAVSVQERNDFLRCLYRLCAHYAPHQQRPRFEHVPKSVLEEDDAASRVVVPDKATGGDDVDDYQALTAREESDLESLMAKYEFAINNAEAFTEQLARELATLDASNVYTIMESERRVQGLMEMTQASLDQVSKLERRLDAYDHLLRTVRDSVLRMEEKDAVIHVQNENNARLLAELEGLVSQLDLAHGHQMALLNGDLRTQDGIRACTAAARALEDACSANTHPGLSKMAAVQEQTKLLEKLRDKFSTSLSHTLNKLFLRLASETAPPAELTLVKHSGCHNELRPYSELMRWLSRADASRFQSLQQLYISTMGKLYERELRTFFEQARDRLSSKTGTLDRRGTWSSPSSGSNQDLSAIEAAENRDRFDSVLERILSMLEPVCLAEQQFCAAFFGLASPRIHPSASGQTASALMAAGPARASSDETLASVHRKERQLNEELRKMMALLFPALESELQSFLETYDRMDGAYSMHLLVRLNQHVMSAQDTGSFLSMAFGTVVVQAKRNFDRFMADKVRSIEEAKAPKKSKCGILPFISQFEEFAQQAEAVFRGSDRRADLDKWYTRLVRAMFDAIGRLASDHQRTPPEVVRMENFHHLFTLLYQLKIACLEPERKEAKQRYSEALQAYVTHYFGRPLDKLNLFFEGVQGKVAQGVKEEEVGYQLAFSKQELRKVIREYPGKEVKRGLEALYRKVEKHLCEEESLLQVVWHSMQDEFIRQYKSLEALVQRCYPGSMITLEFTINDILAFFSDIARSH</sequence>
<reference evidence="7" key="1">
    <citation type="journal article" date="2015" name="Sci. Rep.">
        <title>Tissue- and time-dependent transcription in Ixodes ricinus salivary glands and midguts when blood feeding on the vertebrate host.</title>
        <authorList>
            <person name="Kotsyfakis M."/>
            <person name="Schwarz A."/>
            <person name="Erhart J."/>
            <person name="Ribeiro J.M."/>
        </authorList>
    </citation>
    <scope>NUCLEOTIDE SEQUENCE</scope>
    <source>
        <tissue evidence="7">Salivary gland and midgut</tissue>
    </source>
</reference>
<dbReference type="PANTHER" id="PTHR16092:SF14">
    <property type="entry name" value="EXOCYST COMPLEX COMPONENT 1 ISOFORM X1"/>
    <property type="match status" value="1"/>
</dbReference>
<dbReference type="Pfam" id="PF20654">
    <property type="entry name" value="Sec3_C-term"/>
    <property type="match status" value="1"/>
</dbReference>
<keyword evidence="3" id="KW-0268">Exocytosis</keyword>
<dbReference type="Pfam" id="PF09763">
    <property type="entry name" value="Sec3_CC"/>
    <property type="match status" value="1"/>
</dbReference>
<evidence type="ECO:0000256" key="4">
    <source>
        <dbReference type="ARBA" id="ARBA00023054"/>
    </source>
</evidence>
<feature type="non-terminal residue" evidence="7">
    <location>
        <position position="1"/>
    </location>
</feature>
<proteinExistence type="evidence at transcript level"/>
<dbReference type="GO" id="GO:0005886">
    <property type="term" value="C:plasma membrane"/>
    <property type="evidence" value="ECO:0007669"/>
    <property type="project" value="TreeGrafter"/>
</dbReference>
<organism evidence="7">
    <name type="scientific">Ixodes ricinus</name>
    <name type="common">Common tick</name>
    <name type="synonym">Acarus ricinus</name>
    <dbReference type="NCBI Taxonomy" id="34613"/>
    <lineage>
        <taxon>Eukaryota</taxon>
        <taxon>Metazoa</taxon>
        <taxon>Ecdysozoa</taxon>
        <taxon>Arthropoda</taxon>
        <taxon>Chelicerata</taxon>
        <taxon>Arachnida</taxon>
        <taxon>Acari</taxon>
        <taxon>Parasitiformes</taxon>
        <taxon>Ixodida</taxon>
        <taxon>Ixodoidea</taxon>
        <taxon>Ixodidae</taxon>
        <taxon>Ixodinae</taxon>
        <taxon>Ixodes</taxon>
    </lineage>
</organism>
<dbReference type="GO" id="GO:0005546">
    <property type="term" value="F:phosphatidylinositol-4,5-bisphosphate binding"/>
    <property type="evidence" value="ECO:0007669"/>
    <property type="project" value="TreeGrafter"/>
</dbReference>
<comment type="similarity">
    <text evidence="1">Belongs to the SEC3 family.</text>
</comment>
<evidence type="ECO:0000259" key="6">
    <source>
        <dbReference type="SMART" id="SM01313"/>
    </source>
</evidence>
<dbReference type="Pfam" id="PF15277">
    <property type="entry name" value="Sec3-PIP2_bind"/>
    <property type="match status" value="1"/>
</dbReference>
<dbReference type="GO" id="GO:0006893">
    <property type="term" value="P:Golgi to plasma membrane transport"/>
    <property type="evidence" value="ECO:0007669"/>
    <property type="project" value="TreeGrafter"/>
</dbReference>
<feature type="domain" description="Exocyst complex component Sec3 PIP2-binding N-terminal" evidence="6">
    <location>
        <begin position="36"/>
        <end position="124"/>
    </location>
</feature>
<accession>V5H898</accession>
<dbReference type="SMART" id="SM01313">
    <property type="entry name" value="Sec3-PIP2_bind"/>
    <property type="match status" value="1"/>
</dbReference>
<keyword evidence="4" id="KW-0175">Coiled coil</keyword>
<evidence type="ECO:0000256" key="1">
    <source>
        <dbReference type="ARBA" id="ARBA00006518"/>
    </source>
</evidence>
<feature type="compositionally biased region" description="Polar residues" evidence="5">
    <location>
        <begin position="445"/>
        <end position="457"/>
    </location>
</feature>
<keyword evidence="2" id="KW-0813">Transport</keyword>